<dbReference type="Pfam" id="PF00728">
    <property type="entry name" value="Glyco_hydro_20"/>
    <property type="match status" value="1"/>
</dbReference>
<evidence type="ECO:0000256" key="2">
    <source>
        <dbReference type="ARBA" id="ARBA00006285"/>
    </source>
</evidence>
<dbReference type="RefSeq" id="WP_154416651.1">
    <property type="nucleotide sequence ID" value="NZ_CALXOB010000042.1"/>
</dbReference>
<dbReference type="Gene3D" id="3.30.379.10">
    <property type="entry name" value="Chitobiase/beta-hexosaminidase domain 2-like"/>
    <property type="match status" value="1"/>
</dbReference>
<dbReference type="GO" id="GO:0030203">
    <property type="term" value="P:glycosaminoglycan metabolic process"/>
    <property type="evidence" value="ECO:0007669"/>
    <property type="project" value="TreeGrafter"/>
</dbReference>
<dbReference type="PANTHER" id="PTHR22600">
    <property type="entry name" value="BETA-HEXOSAMINIDASE"/>
    <property type="match status" value="1"/>
</dbReference>
<evidence type="ECO:0000259" key="7">
    <source>
        <dbReference type="Pfam" id="PF00728"/>
    </source>
</evidence>
<dbReference type="Proteomes" id="UP000435649">
    <property type="component" value="Unassembled WGS sequence"/>
</dbReference>
<evidence type="ECO:0000256" key="4">
    <source>
        <dbReference type="ARBA" id="ARBA00022801"/>
    </source>
</evidence>
<dbReference type="InterPro" id="IPR015882">
    <property type="entry name" value="HEX_bac_N"/>
</dbReference>
<dbReference type="Gene3D" id="3.20.20.80">
    <property type="entry name" value="Glycosidases"/>
    <property type="match status" value="1"/>
</dbReference>
<dbReference type="CDD" id="cd06565">
    <property type="entry name" value="GH20_GcnA-like"/>
    <property type="match status" value="1"/>
</dbReference>
<gene>
    <name evidence="9" type="ORF">FYJ85_00580</name>
</gene>
<dbReference type="SUPFAM" id="SSF55545">
    <property type="entry name" value="beta-N-acetylhexosaminidase-like domain"/>
    <property type="match status" value="1"/>
</dbReference>
<dbReference type="InterPro" id="IPR029018">
    <property type="entry name" value="Hex-like_dom2"/>
</dbReference>
<evidence type="ECO:0000313" key="10">
    <source>
        <dbReference type="Proteomes" id="UP000435649"/>
    </source>
</evidence>
<evidence type="ECO:0000256" key="5">
    <source>
        <dbReference type="ARBA" id="ARBA00023295"/>
    </source>
</evidence>
<comment type="catalytic activity">
    <reaction evidence="1">
        <text>Hydrolysis of terminal non-reducing N-acetyl-D-hexosamine residues in N-acetyl-beta-D-hexosaminides.</text>
        <dbReference type="EC" id="3.2.1.52"/>
    </reaction>
</comment>
<dbReference type="EMBL" id="VUNS01000001">
    <property type="protein sequence ID" value="MST95543.1"/>
    <property type="molecule type" value="Genomic_DNA"/>
</dbReference>
<keyword evidence="10" id="KW-1185">Reference proteome</keyword>
<feature type="domain" description="Beta-hexosaminidase bacterial type N-terminal" evidence="8">
    <location>
        <begin position="3"/>
        <end position="125"/>
    </location>
</feature>
<evidence type="ECO:0000256" key="3">
    <source>
        <dbReference type="ARBA" id="ARBA00012663"/>
    </source>
</evidence>
<keyword evidence="5" id="KW-0326">Glycosidase</keyword>
<name>A0A844FXE2_9BACT</name>
<dbReference type="PRINTS" id="PR00738">
    <property type="entry name" value="GLHYDRLASE20"/>
</dbReference>
<reference evidence="9 10" key="1">
    <citation type="submission" date="2019-08" db="EMBL/GenBank/DDBJ databases">
        <title>In-depth cultivation of the pig gut microbiome towards novel bacterial diversity and tailored functional studies.</title>
        <authorList>
            <person name="Wylensek D."/>
            <person name="Hitch T.C.A."/>
            <person name="Clavel T."/>
        </authorList>
    </citation>
    <scope>NUCLEOTIDE SEQUENCE [LARGE SCALE GENOMIC DNA]</scope>
    <source>
        <strain evidence="9 10">BBE-744-WT-12</strain>
    </source>
</reference>
<dbReference type="InterPro" id="IPR025705">
    <property type="entry name" value="Beta_hexosaminidase_sua/sub"/>
</dbReference>
<dbReference type="Pfam" id="PF02838">
    <property type="entry name" value="Glyco_hydro_20b"/>
    <property type="match status" value="1"/>
</dbReference>
<evidence type="ECO:0000256" key="6">
    <source>
        <dbReference type="PIRSR" id="PIRSR625705-1"/>
    </source>
</evidence>
<evidence type="ECO:0000256" key="1">
    <source>
        <dbReference type="ARBA" id="ARBA00001231"/>
    </source>
</evidence>
<dbReference type="InterPro" id="IPR015883">
    <property type="entry name" value="Glyco_hydro_20_cat"/>
</dbReference>
<proteinExistence type="inferred from homology"/>
<evidence type="ECO:0000259" key="8">
    <source>
        <dbReference type="Pfam" id="PF02838"/>
    </source>
</evidence>
<feature type="domain" description="Glycoside hydrolase family 20 catalytic" evidence="7">
    <location>
        <begin position="128"/>
        <end position="345"/>
    </location>
</feature>
<dbReference type="GO" id="GO:0004563">
    <property type="term" value="F:beta-N-acetylhexosaminidase activity"/>
    <property type="evidence" value="ECO:0007669"/>
    <property type="project" value="UniProtKB-EC"/>
</dbReference>
<protein>
    <recommendedName>
        <fullName evidence="3">beta-N-acetylhexosaminidase</fullName>
        <ecNumber evidence="3">3.2.1.52</ecNumber>
    </recommendedName>
</protein>
<comment type="caution">
    <text evidence="9">The sequence shown here is derived from an EMBL/GenBank/DDBJ whole genome shotgun (WGS) entry which is preliminary data.</text>
</comment>
<dbReference type="GO" id="GO:0005975">
    <property type="term" value="P:carbohydrate metabolic process"/>
    <property type="evidence" value="ECO:0007669"/>
    <property type="project" value="InterPro"/>
</dbReference>
<dbReference type="EC" id="3.2.1.52" evidence="3"/>
<dbReference type="SUPFAM" id="SSF51445">
    <property type="entry name" value="(Trans)glycosidases"/>
    <property type="match status" value="1"/>
</dbReference>
<feature type="active site" description="Proton donor" evidence="6">
    <location>
        <position position="279"/>
    </location>
</feature>
<comment type="similarity">
    <text evidence="2">Belongs to the glycosyl hydrolase 20 family.</text>
</comment>
<accession>A0A844FXE2</accession>
<dbReference type="InterPro" id="IPR017853">
    <property type="entry name" value="GH"/>
</dbReference>
<keyword evidence="4 9" id="KW-0378">Hydrolase</keyword>
<dbReference type="PANTHER" id="PTHR22600:SF57">
    <property type="entry name" value="BETA-N-ACETYLHEXOSAMINIDASE"/>
    <property type="match status" value="1"/>
</dbReference>
<dbReference type="GO" id="GO:0016020">
    <property type="term" value="C:membrane"/>
    <property type="evidence" value="ECO:0007669"/>
    <property type="project" value="TreeGrafter"/>
</dbReference>
<dbReference type="AlphaFoldDB" id="A0A844FXE2"/>
<evidence type="ECO:0000313" key="9">
    <source>
        <dbReference type="EMBL" id="MST95543.1"/>
    </source>
</evidence>
<organism evidence="9 10">
    <name type="scientific">Victivallis lenta</name>
    <dbReference type="NCBI Taxonomy" id="2606640"/>
    <lineage>
        <taxon>Bacteria</taxon>
        <taxon>Pseudomonadati</taxon>
        <taxon>Lentisphaerota</taxon>
        <taxon>Lentisphaeria</taxon>
        <taxon>Victivallales</taxon>
        <taxon>Victivallaceae</taxon>
        <taxon>Victivallis</taxon>
    </lineage>
</organism>
<sequence>MLIFPEPRRVSDSGSWVSYADRRWLVLPAEAGFELKEAAMCAAELLSERFFSPVEVTAGTPGAGARLLTMVRDSTLPPEGYRLETTPEQALLSASGDAGFYYGLLTFRQLLSEPCRVPLMRIDDAPDFARRGYMLDVSRCKVPAMQELKRTVDSLSALRYNELQLYMEHSFAFAGDERVWFDSSPLTPAEIMELDRYCRSRFIELVPNLNSFGHLGRWLCLGEYRGLAESPEPWYFEAWDAWYQATLAPGKEALDFIDRLYAEFLPNFTSGMLNIGCDETVELGQGRSRKLCAERGLHRVYLDFLSELVKLAGRHGRRVQFWGDIILHEPELIPELPQGVTALDWGYEANHPFRDECAKFRAAGIPFYVCPGTSAWNSITGRTANMFGNIGSAARCGRESGAAGLLLTDWGDGGHHQYWPLSWPGIAAAAGWSWNAASSVEEAVPYAVDFAFNPGGDGRLGELLLDYGRICEAFAHPGVNQTCFWGILNAPDRRCNRELLELATADEAAAALAALASWRGRMTEHPPKAPRLVLDELANSSELARLALESLAARKGGAFDAAAWNDGLRRVIGRHRDLWLARNRAGGLRESMNVLEGFLKKDIR</sequence>